<evidence type="ECO:0000256" key="3">
    <source>
        <dbReference type="PROSITE-ProRule" id="PRU00649"/>
    </source>
</evidence>
<name>A0ABM0GII6_SACKO</name>
<dbReference type="PANTHER" id="PTHR46554:SF2">
    <property type="entry name" value="TFIIS N-TERMINAL DOMAIN-CONTAINING PROTEIN"/>
    <property type="match status" value="1"/>
</dbReference>
<evidence type="ECO:0000259" key="4">
    <source>
        <dbReference type="PROSITE" id="PS51319"/>
    </source>
</evidence>
<dbReference type="SMART" id="SM00509">
    <property type="entry name" value="TFS2N"/>
    <property type="match status" value="1"/>
</dbReference>
<dbReference type="InterPro" id="IPR003618">
    <property type="entry name" value="TFIIS_cen_dom"/>
</dbReference>
<evidence type="ECO:0000259" key="5">
    <source>
        <dbReference type="PROSITE" id="PS51321"/>
    </source>
</evidence>
<dbReference type="PANTHER" id="PTHR46554">
    <property type="entry name" value="MEDIATOR OF RNA POLYMERASE II TRANSCRIPTION SUBUNIT 26A-RELATED"/>
    <property type="match status" value="1"/>
</dbReference>
<organism evidence="6 7">
    <name type="scientific">Saccoglossus kowalevskii</name>
    <name type="common">Acorn worm</name>
    <dbReference type="NCBI Taxonomy" id="10224"/>
    <lineage>
        <taxon>Eukaryota</taxon>
        <taxon>Metazoa</taxon>
        <taxon>Hemichordata</taxon>
        <taxon>Enteropneusta</taxon>
        <taxon>Harrimaniidae</taxon>
        <taxon>Saccoglossus</taxon>
    </lineage>
</organism>
<dbReference type="Proteomes" id="UP000694865">
    <property type="component" value="Unplaced"/>
</dbReference>
<reference evidence="7" key="1">
    <citation type="submission" date="2025-08" db="UniProtKB">
        <authorList>
            <consortium name="RefSeq"/>
        </authorList>
    </citation>
    <scope>IDENTIFICATION</scope>
    <source>
        <tissue evidence="7">Testes</tissue>
    </source>
</reference>
<dbReference type="SUPFAM" id="SSF46942">
    <property type="entry name" value="Elongation factor TFIIS domain 2"/>
    <property type="match status" value="1"/>
</dbReference>
<comment type="subcellular location">
    <subcellularLocation>
        <location evidence="1 3">Nucleus</location>
    </subcellularLocation>
</comment>
<feature type="domain" description="TFIIS N-terminal" evidence="4">
    <location>
        <begin position="42"/>
        <end position="116"/>
    </location>
</feature>
<dbReference type="PROSITE" id="PS51321">
    <property type="entry name" value="TFIIS_CENTRAL"/>
    <property type="match status" value="1"/>
</dbReference>
<dbReference type="InterPro" id="IPR003617">
    <property type="entry name" value="TFIIS/CRSP70_N_sub"/>
</dbReference>
<protein>
    <submittedName>
        <fullName evidence="7">Transcription elongation factor A N-terminal and central domain-containing protein 2-like</fullName>
    </submittedName>
</protein>
<dbReference type="CDD" id="cd00183">
    <property type="entry name" value="TFIIS_I"/>
    <property type="match status" value="1"/>
</dbReference>
<evidence type="ECO:0000256" key="1">
    <source>
        <dbReference type="ARBA" id="ARBA00004123"/>
    </source>
</evidence>
<dbReference type="GeneID" id="100375198"/>
<dbReference type="Pfam" id="PF08711">
    <property type="entry name" value="Med26"/>
    <property type="match status" value="1"/>
</dbReference>
<evidence type="ECO:0000256" key="2">
    <source>
        <dbReference type="ARBA" id="ARBA00023242"/>
    </source>
</evidence>
<accession>A0ABM0GII6</accession>
<dbReference type="RefSeq" id="XP_002730579.1">
    <property type="nucleotide sequence ID" value="XM_002730533.2"/>
</dbReference>
<evidence type="ECO:0000313" key="6">
    <source>
        <dbReference type="Proteomes" id="UP000694865"/>
    </source>
</evidence>
<dbReference type="InterPro" id="IPR035441">
    <property type="entry name" value="TFIIS/LEDGF_dom_sf"/>
</dbReference>
<keyword evidence="2 3" id="KW-0539">Nucleus</keyword>
<proteinExistence type="predicted"/>
<dbReference type="Gene3D" id="1.20.930.10">
    <property type="entry name" value="Conserved domain common to transcription factors TFIIS, elongin A, CRSP70"/>
    <property type="match status" value="1"/>
</dbReference>
<feature type="domain" description="TFIIS central" evidence="5">
    <location>
        <begin position="105"/>
        <end position="210"/>
    </location>
</feature>
<sequence length="210" mass="24475">MDKFLIKIPRETSLPVLASPKPQKKELKQAKIESLQRVVVVEDILRMKAVLELENQTEENLLKALQELRQKTPSREILSSTKIGHTLNTIRKHSSKEVAALAKDIRNDWKKFIKDRSDKGIIEVRSDAKTEKQRSAGKRLLAGVLEVAEDSKLVENIEREVYHRNKRILNNNYRRTMRTLIFAVKHKNDIRTKVQNGHLSIQEFIDMHKR</sequence>
<dbReference type="Pfam" id="PF07500">
    <property type="entry name" value="TFIIS_M"/>
    <property type="match status" value="1"/>
</dbReference>
<dbReference type="SUPFAM" id="SSF47676">
    <property type="entry name" value="Conserved domain common to transcription factors TFIIS, elongin A, CRSP70"/>
    <property type="match status" value="1"/>
</dbReference>
<evidence type="ECO:0000313" key="7">
    <source>
        <dbReference type="RefSeq" id="XP_002730579.1"/>
    </source>
</evidence>
<dbReference type="PROSITE" id="PS51319">
    <property type="entry name" value="TFIIS_N"/>
    <property type="match status" value="1"/>
</dbReference>
<dbReference type="InterPro" id="IPR017923">
    <property type="entry name" value="TFIIS_N"/>
</dbReference>
<keyword evidence="6" id="KW-1185">Reference proteome</keyword>
<dbReference type="InterPro" id="IPR036575">
    <property type="entry name" value="TFIIS_cen_dom_sf"/>
</dbReference>
<gene>
    <name evidence="7" type="primary">LOC100375198</name>
</gene>